<gene>
    <name evidence="2" type="primary">Piso0_004489</name>
    <name evidence="1" type="ORF">GNLVRS01_PISO0K18006g</name>
    <name evidence="2" type="ORF">GNLVRS01_PISO0L18007g</name>
</gene>
<protein>
    <submittedName>
        <fullName evidence="2">Piso0_004489 protein</fullName>
    </submittedName>
</protein>
<keyword evidence="3" id="KW-1185">Reference proteome</keyword>
<dbReference type="Proteomes" id="UP000005222">
    <property type="component" value="Chromosome K"/>
</dbReference>
<evidence type="ECO:0000313" key="3">
    <source>
        <dbReference type="Proteomes" id="UP000005222"/>
    </source>
</evidence>
<dbReference type="HOGENOM" id="CLU_2373522_0_0_1"/>
<dbReference type="EMBL" id="FO082048">
    <property type="protein sequence ID" value="CCE84923.1"/>
    <property type="molecule type" value="Genomic_DNA"/>
</dbReference>
<reference evidence="3" key="2">
    <citation type="journal article" date="2012" name="G3 (Bethesda)">
        <title>Pichia sorbitophila, an interspecies yeast hybrid reveals early steps of genome resolution following polyploidization.</title>
        <authorList>
            <person name="Leh Louis V."/>
            <person name="Despons L."/>
            <person name="Friedrich A."/>
            <person name="Martin T."/>
            <person name="Durrens P."/>
            <person name="Casaregola S."/>
            <person name="Neuveglise C."/>
            <person name="Fairhead C."/>
            <person name="Marck C."/>
            <person name="Cruz J.A."/>
            <person name="Straub M.L."/>
            <person name="Kugler V."/>
            <person name="Sacerdot C."/>
            <person name="Uzunov Z."/>
            <person name="Thierry A."/>
            <person name="Weiss S."/>
            <person name="Bleykasten C."/>
            <person name="De Montigny J."/>
            <person name="Jacques N."/>
            <person name="Jung P."/>
            <person name="Lemaire M."/>
            <person name="Mallet S."/>
            <person name="Morel G."/>
            <person name="Richard G.F."/>
            <person name="Sarkar A."/>
            <person name="Savel G."/>
            <person name="Schacherer J."/>
            <person name="Seret M.L."/>
            <person name="Talla E."/>
            <person name="Samson G."/>
            <person name="Jubin C."/>
            <person name="Poulain J."/>
            <person name="Vacherie B."/>
            <person name="Barbe V."/>
            <person name="Pelletier E."/>
            <person name="Sherman D.J."/>
            <person name="Westhof E."/>
            <person name="Weissenbach J."/>
            <person name="Baret P.V."/>
            <person name="Wincker P."/>
            <person name="Gaillardin C."/>
            <person name="Dujon B."/>
            <person name="Souciet J.L."/>
        </authorList>
    </citation>
    <scope>NUCLEOTIDE SEQUENCE [LARGE SCALE GENOMIC DNA]</scope>
    <source>
        <strain evidence="3">ATCC MYA-4447 / BCRC 22081 / CBS 7064 / NBRC 10061 / NRRL Y-12695</strain>
    </source>
</reference>
<proteinExistence type="predicted"/>
<evidence type="ECO:0000313" key="1">
    <source>
        <dbReference type="EMBL" id="CCE83892.1"/>
    </source>
</evidence>
<dbReference type="EMBL" id="FO082049">
    <property type="protein sequence ID" value="CCE83892.1"/>
    <property type="molecule type" value="Genomic_DNA"/>
</dbReference>
<dbReference type="Proteomes" id="UP000005222">
    <property type="component" value="Chromosome L"/>
</dbReference>
<sequence length="95" mass="10490">MPNGSRRSRCRMSSKLLVTVVPSIRLAASIHSNRAYRALQRARKETRKQIKTHARASLSTYTSEQASTSDYFAAVRLAGAAHASKSLLLLIRSFG</sequence>
<dbReference type="InParanoid" id="G8Y5L2"/>
<accession>G8Y5L2</accession>
<evidence type="ECO:0000313" key="2">
    <source>
        <dbReference type="EMBL" id="CCE84923.1"/>
    </source>
</evidence>
<organism evidence="2 3">
    <name type="scientific">Pichia sorbitophila (strain ATCC MYA-4447 / BCRC 22081 / CBS 7064 / NBRC 10061 / NRRL Y-12695)</name>
    <name type="common">Hybrid yeast</name>
    <dbReference type="NCBI Taxonomy" id="559304"/>
    <lineage>
        <taxon>Eukaryota</taxon>
        <taxon>Fungi</taxon>
        <taxon>Dikarya</taxon>
        <taxon>Ascomycota</taxon>
        <taxon>Saccharomycotina</taxon>
        <taxon>Pichiomycetes</taxon>
        <taxon>Debaryomycetaceae</taxon>
        <taxon>Millerozyma</taxon>
    </lineage>
</organism>
<name>G8Y5L2_PICSO</name>
<reference evidence="2" key="1">
    <citation type="submission" date="2011-10" db="EMBL/GenBank/DDBJ databases">
        <authorList>
            <person name="Genoscope - CEA"/>
        </authorList>
    </citation>
    <scope>NUCLEOTIDE SEQUENCE</scope>
</reference>
<dbReference type="AlphaFoldDB" id="G8Y5L2"/>